<dbReference type="GO" id="GO:0016020">
    <property type="term" value="C:membrane"/>
    <property type="evidence" value="ECO:0007669"/>
    <property type="project" value="UniProtKB-SubCell"/>
</dbReference>
<feature type="transmembrane region" description="Helical" evidence="6">
    <location>
        <begin position="21"/>
        <end position="43"/>
    </location>
</feature>
<dbReference type="InterPro" id="IPR013525">
    <property type="entry name" value="ABC2_TM"/>
</dbReference>
<keyword evidence="9" id="KW-1185">Reference proteome</keyword>
<dbReference type="NCBIfam" id="TIGR03057">
    <property type="entry name" value="xxxLxxG_by_4"/>
    <property type="match status" value="4"/>
</dbReference>
<evidence type="ECO:0000313" key="9">
    <source>
        <dbReference type="Proteomes" id="UP000622687"/>
    </source>
</evidence>
<sequence length="773" mass="83835">MKLFKIFKSELKSIYQNKIKLAATAAVIVIPLSYSLFYLKAYWDPYGSLKNYNIAVVNKDKGTSAEDKSYNYGNDIVNSLKDKKDVGFKFVSEEEATKGIANDTYFAEIQIPEDFSQKIVSAKDGNAIAPKIIYLSNNKKNYIGTKISDAIKNEFVNEIKKSISGEYGEIAFDSIYEMKDGMKDASNGTEKLYDGTSKLKDGSQSLNTGLKEMDKQLPELQKGVSSLTDGSDQLNNGLGQLNSKIPELSSGTNKLTSGATTLNKSMNSLQEGAKELTDKSSDLKSAGDSLNENFDSKLISGYTQVSNGLKSGADQLSSGVNQVQSGVNSLITTLNQNQQAMSNGQKQLQAYLAAHPEAMQDPNMQAFLSTMQSISDQATNPDNSKNIEMLKDGVKQVATGASNLSSQLDINNQNSASGMFYSGLNSFKSQGIEPYTTGVNQYANGVYQLSLGINTISQGSSQLASGLENLDSNMPLLQNSSKQLYDGSYQLTQGLGQLNSQVPNLAQGVNKLTEGSGQLSTGLNDLKNGTKELDTGLNNGIKKVEDNVKTSSKDLGNFIGNPVKVDEQNLNPINNYGSGLAPYFLPISIWLGAVFMFLVIKTKKDDYKELNNVQLVLGKFTPYALIGIIQAVALGGIVLALGIKPSNTLLLFLLLILMALSFDSIIHCFMNLFGLVGEGLAVVLLVLQLCSDSGTFPIEVLPKFFQAISPYLPFTYAVEAIREILFASRINYSIIQKDSLILVLFGLIAMAINIIFVRKGEKLSESLEEKLAA</sequence>
<feature type="compositionally biased region" description="Polar residues" evidence="5">
    <location>
        <begin position="223"/>
        <end position="260"/>
    </location>
</feature>
<feature type="domain" description="ABC-2 type transporter transmembrane" evidence="7">
    <location>
        <begin position="479"/>
        <end position="754"/>
    </location>
</feature>
<dbReference type="EMBL" id="JAEEGB010000021">
    <property type="protein sequence ID" value="MBI6874254.1"/>
    <property type="molecule type" value="Genomic_DNA"/>
</dbReference>
<feature type="transmembrane region" description="Helical" evidence="6">
    <location>
        <begin position="580"/>
        <end position="600"/>
    </location>
</feature>
<proteinExistence type="predicted"/>
<dbReference type="InterPro" id="IPR011049">
    <property type="entry name" value="Serralysin-like_metalloprot_C"/>
</dbReference>
<keyword evidence="3 6" id="KW-1133">Transmembrane helix</keyword>
<evidence type="ECO:0000256" key="4">
    <source>
        <dbReference type="ARBA" id="ARBA00023136"/>
    </source>
</evidence>
<dbReference type="RefSeq" id="WP_211143651.1">
    <property type="nucleotide sequence ID" value="NZ_JAEEGB010000021.1"/>
</dbReference>
<feature type="region of interest" description="Disordered" evidence="5">
    <location>
        <begin position="222"/>
        <end position="260"/>
    </location>
</feature>
<name>A0A934HZW4_9CLOT</name>
<organism evidence="8 9">
    <name type="scientific">Clostridium aciditolerans</name>
    <dbReference type="NCBI Taxonomy" id="339861"/>
    <lineage>
        <taxon>Bacteria</taxon>
        <taxon>Bacillati</taxon>
        <taxon>Bacillota</taxon>
        <taxon>Clostridia</taxon>
        <taxon>Eubacteriales</taxon>
        <taxon>Clostridiaceae</taxon>
        <taxon>Clostridium</taxon>
    </lineage>
</organism>
<gene>
    <name evidence="8" type="ORF">I6U51_16345</name>
</gene>
<dbReference type="Proteomes" id="UP000622687">
    <property type="component" value="Unassembled WGS sequence"/>
</dbReference>
<dbReference type="InterPro" id="IPR017501">
    <property type="entry name" value="Phage_infect_YhgE_C"/>
</dbReference>
<dbReference type="GO" id="GO:0140359">
    <property type="term" value="F:ABC-type transporter activity"/>
    <property type="evidence" value="ECO:0007669"/>
    <property type="project" value="InterPro"/>
</dbReference>
<evidence type="ECO:0000256" key="1">
    <source>
        <dbReference type="ARBA" id="ARBA00004141"/>
    </source>
</evidence>
<dbReference type="PANTHER" id="PTHR43077:SF5">
    <property type="entry name" value="PHAGE INFECTION PROTEIN"/>
    <property type="match status" value="1"/>
</dbReference>
<dbReference type="NCBIfam" id="TIGR03061">
    <property type="entry name" value="pip_yhgE_Nterm"/>
    <property type="match status" value="1"/>
</dbReference>
<dbReference type="InterPro" id="IPR017500">
    <property type="entry name" value="Phage_infect_YhgE_N"/>
</dbReference>
<comment type="subcellular location">
    <subcellularLocation>
        <location evidence="1">Membrane</location>
        <topology evidence="1">Multi-pass membrane protein</topology>
    </subcellularLocation>
</comment>
<evidence type="ECO:0000259" key="7">
    <source>
        <dbReference type="Pfam" id="PF12698"/>
    </source>
</evidence>
<dbReference type="AlphaFoldDB" id="A0A934HZW4"/>
<feature type="transmembrane region" description="Helical" evidence="6">
    <location>
        <begin position="672"/>
        <end position="689"/>
    </location>
</feature>
<reference evidence="8" key="1">
    <citation type="submission" date="2020-12" db="EMBL/GenBank/DDBJ databases">
        <title>Clostridium thailandense sp. nov., a novel acetogenic bacterium isolated from peat land soil in Thailand.</title>
        <authorList>
            <person name="Chaikitkaew S."/>
            <person name="Birkeland N.K."/>
        </authorList>
    </citation>
    <scope>NUCLEOTIDE SEQUENCE</scope>
    <source>
        <strain evidence="8">DSM 17425</strain>
    </source>
</reference>
<accession>A0A934HZW4</accession>
<dbReference type="Gene3D" id="1.10.287.950">
    <property type="entry name" value="Methyl-accepting chemotaxis protein"/>
    <property type="match status" value="1"/>
</dbReference>
<dbReference type="InterPro" id="IPR051328">
    <property type="entry name" value="T7SS_ABC-Transporter"/>
</dbReference>
<dbReference type="Gene3D" id="3.40.1710.10">
    <property type="entry name" value="abc type-2 transporter like domain"/>
    <property type="match status" value="1"/>
</dbReference>
<dbReference type="NCBIfam" id="TIGR03062">
    <property type="entry name" value="pip_yhgE_Cterm"/>
    <property type="match status" value="1"/>
</dbReference>
<evidence type="ECO:0000256" key="5">
    <source>
        <dbReference type="SAM" id="MobiDB-lite"/>
    </source>
</evidence>
<evidence type="ECO:0000256" key="6">
    <source>
        <dbReference type="SAM" id="Phobius"/>
    </source>
</evidence>
<protein>
    <submittedName>
        <fullName evidence="8">YhgE/Pip domain-containing protein</fullName>
    </submittedName>
</protein>
<keyword evidence="2 6" id="KW-0812">Transmembrane</keyword>
<dbReference type="InterPro" id="IPR023908">
    <property type="entry name" value="xxxLxxG_rpt"/>
</dbReference>
<comment type="caution">
    <text evidence="8">The sequence shown here is derived from an EMBL/GenBank/DDBJ whole genome shotgun (WGS) entry which is preliminary data.</text>
</comment>
<dbReference type="Gene3D" id="1.20.5.300">
    <property type="match status" value="1"/>
</dbReference>
<dbReference type="PANTHER" id="PTHR43077">
    <property type="entry name" value="TRANSPORT PERMEASE YVFS-RELATED"/>
    <property type="match status" value="1"/>
</dbReference>
<keyword evidence="4 6" id="KW-0472">Membrane</keyword>
<evidence type="ECO:0000313" key="8">
    <source>
        <dbReference type="EMBL" id="MBI6874254.1"/>
    </source>
</evidence>
<feature type="transmembrane region" description="Helical" evidence="6">
    <location>
        <begin position="739"/>
        <end position="757"/>
    </location>
</feature>
<evidence type="ECO:0000256" key="3">
    <source>
        <dbReference type="ARBA" id="ARBA00022989"/>
    </source>
</evidence>
<evidence type="ECO:0000256" key="2">
    <source>
        <dbReference type="ARBA" id="ARBA00022692"/>
    </source>
</evidence>
<dbReference type="Pfam" id="PF12698">
    <property type="entry name" value="ABC2_membrane_3"/>
    <property type="match status" value="1"/>
</dbReference>
<feature type="transmembrane region" description="Helical" evidence="6">
    <location>
        <begin position="649"/>
        <end position="665"/>
    </location>
</feature>
<feature type="transmembrane region" description="Helical" evidence="6">
    <location>
        <begin position="620"/>
        <end position="643"/>
    </location>
</feature>
<dbReference type="SUPFAM" id="SSF101967">
    <property type="entry name" value="Adhesin YadA, collagen-binding domain"/>
    <property type="match status" value="1"/>
</dbReference>